<keyword evidence="4" id="KW-0597">Phosphoprotein</keyword>
<keyword evidence="8" id="KW-1133">Transmembrane helix</keyword>
<dbReference type="Pfam" id="PF11845">
    <property type="entry name" value="Tll0287-like"/>
    <property type="match status" value="1"/>
</dbReference>
<dbReference type="EC" id="2.7.13.3" evidence="3"/>
<dbReference type="RefSeq" id="WP_310833770.1">
    <property type="nucleotide sequence ID" value="NZ_JAALHA020000003.1"/>
</dbReference>
<dbReference type="SUPFAM" id="SSF158472">
    <property type="entry name" value="HAMP domain-like"/>
    <property type="match status" value="1"/>
</dbReference>
<dbReference type="Gene3D" id="6.10.340.10">
    <property type="match status" value="1"/>
</dbReference>
<dbReference type="SMART" id="SM00304">
    <property type="entry name" value="HAMP"/>
    <property type="match status" value="1"/>
</dbReference>
<evidence type="ECO:0000259" key="9">
    <source>
        <dbReference type="PROSITE" id="PS50885"/>
    </source>
</evidence>
<accession>A0AAP5I774</accession>
<dbReference type="InterPro" id="IPR021796">
    <property type="entry name" value="Tll0287-like_dom"/>
</dbReference>
<dbReference type="PANTHER" id="PTHR45528">
    <property type="entry name" value="SENSOR HISTIDINE KINASE CPXA"/>
    <property type="match status" value="1"/>
</dbReference>
<evidence type="ECO:0000256" key="2">
    <source>
        <dbReference type="ARBA" id="ARBA00004141"/>
    </source>
</evidence>
<keyword evidence="11" id="KW-1185">Reference proteome</keyword>
<evidence type="ECO:0000313" key="11">
    <source>
        <dbReference type="Proteomes" id="UP000667802"/>
    </source>
</evidence>
<proteinExistence type="predicted"/>
<comment type="catalytic activity">
    <reaction evidence="1">
        <text>ATP + protein L-histidine = ADP + protein N-phospho-L-histidine.</text>
        <dbReference type="EC" id="2.7.13.3"/>
    </reaction>
</comment>
<keyword evidence="5" id="KW-0808">Transferase</keyword>
<reference evidence="11" key="1">
    <citation type="journal article" date="2021" name="Science">
        <title>Hunting the eagle killer: A cyanobacterial neurotoxin causes vacuolar myelinopathy.</title>
        <authorList>
            <person name="Breinlinger S."/>
            <person name="Phillips T.J."/>
            <person name="Haram B.N."/>
            <person name="Mares J."/>
            <person name="Martinez Yerena J.A."/>
            <person name="Hrouzek P."/>
            <person name="Sobotka R."/>
            <person name="Henderson W.M."/>
            <person name="Schmieder P."/>
            <person name="Williams S.M."/>
            <person name="Lauderdale J.D."/>
            <person name="Wilde H.D."/>
            <person name="Gerrin W."/>
            <person name="Kust A."/>
            <person name="Washington J.W."/>
            <person name="Wagner C."/>
            <person name="Geier B."/>
            <person name="Liebeke M."/>
            <person name="Enke H."/>
            <person name="Niedermeyer T.H.J."/>
            <person name="Wilde S.B."/>
        </authorList>
    </citation>
    <scope>NUCLEOTIDE SEQUENCE [LARGE SCALE GENOMIC DNA]</scope>
    <source>
        <strain evidence="11">Thurmond2011</strain>
    </source>
</reference>
<organism evidence="10 11">
    <name type="scientific">Aetokthonos hydrillicola Thurmond2011</name>
    <dbReference type="NCBI Taxonomy" id="2712845"/>
    <lineage>
        <taxon>Bacteria</taxon>
        <taxon>Bacillati</taxon>
        <taxon>Cyanobacteriota</taxon>
        <taxon>Cyanophyceae</taxon>
        <taxon>Nostocales</taxon>
        <taxon>Hapalosiphonaceae</taxon>
        <taxon>Aetokthonos</taxon>
    </lineage>
</organism>
<dbReference type="GO" id="GO:0004673">
    <property type="term" value="F:protein histidine kinase activity"/>
    <property type="evidence" value="ECO:0007669"/>
    <property type="project" value="UniProtKB-EC"/>
</dbReference>
<protein>
    <recommendedName>
        <fullName evidence="3">histidine kinase</fullName>
        <ecNumber evidence="3">2.7.13.3</ecNumber>
    </recommendedName>
</protein>
<evidence type="ECO:0000256" key="8">
    <source>
        <dbReference type="SAM" id="Phobius"/>
    </source>
</evidence>
<dbReference type="EMBL" id="JAALHA020000003">
    <property type="protein sequence ID" value="MDR9895014.1"/>
    <property type="molecule type" value="Genomic_DNA"/>
</dbReference>
<gene>
    <name evidence="10" type="ORF">G7B40_010600</name>
</gene>
<comment type="subcellular location">
    <subcellularLocation>
        <location evidence="2">Membrane</location>
        <topology evidence="2">Multi-pass membrane protein</topology>
    </subcellularLocation>
</comment>
<evidence type="ECO:0000256" key="6">
    <source>
        <dbReference type="ARBA" id="ARBA00022777"/>
    </source>
</evidence>
<dbReference type="PROSITE" id="PS50885">
    <property type="entry name" value="HAMP"/>
    <property type="match status" value="1"/>
</dbReference>
<keyword evidence="6" id="KW-0418">Kinase</keyword>
<dbReference type="Pfam" id="PF00672">
    <property type="entry name" value="HAMP"/>
    <property type="match status" value="1"/>
</dbReference>
<keyword evidence="7 8" id="KW-0472">Membrane</keyword>
<feature type="domain" description="HAMP" evidence="9">
    <location>
        <begin position="249"/>
        <end position="301"/>
    </location>
</feature>
<evidence type="ECO:0000256" key="1">
    <source>
        <dbReference type="ARBA" id="ARBA00000085"/>
    </source>
</evidence>
<feature type="transmembrane region" description="Helical" evidence="8">
    <location>
        <begin position="20"/>
        <end position="41"/>
    </location>
</feature>
<evidence type="ECO:0000256" key="7">
    <source>
        <dbReference type="ARBA" id="ARBA00023136"/>
    </source>
</evidence>
<dbReference type="PANTHER" id="PTHR45528:SF9">
    <property type="entry name" value="SENSOR HISTIDINE KINASE YBDK"/>
    <property type="match status" value="1"/>
</dbReference>
<feature type="transmembrane region" description="Helical" evidence="8">
    <location>
        <begin position="225"/>
        <end position="247"/>
    </location>
</feature>
<dbReference type="CDD" id="cd06225">
    <property type="entry name" value="HAMP"/>
    <property type="match status" value="1"/>
</dbReference>
<dbReference type="InterPro" id="IPR050398">
    <property type="entry name" value="HssS/ArlS-like"/>
</dbReference>
<evidence type="ECO:0000256" key="4">
    <source>
        <dbReference type="ARBA" id="ARBA00022553"/>
    </source>
</evidence>
<evidence type="ECO:0000256" key="5">
    <source>
        <dbReference type="ARBA" id="ARBA00022679"/>
    </source>
</evidence>
<name>A0AAP5I774_9CYAN</name>
<evidence type="ECO:0000313" key="10">
    <source>
        <dbReference type="EMBL" id="MDR9895014.1"/>
    </source>
</evidence>
<dbReference type="GO" id="GO:0016020">
    <property type="term" value="C:membrane"/>
    <property type="evidence" value="ECO:0007669"/>
    <property type="project" value="UniProtKB-SubCell"/>
</dbReference>
<sequence>MITKFSSIFNNLGLAKKLTFLLVLIFIVGIIFSGIALANTLNQKARNEISSNAGLLIRTLNSVRSYTNSEVSPQLGERLQPDEFSANVVPSFAARKVFEKLQMNNILYKNFIYKEAMINPTNILDKADSFELEIIANFRKNNNLEQEMTGFRSLKGQDLFYIAHPLAITEAKCLRCHSTPDKAPKSMIQKYGTINGMGWKLNDINGAQIVFLPADQIFRNARQSLVFLIGLIAVIFAFAIFTANFWIKQFIVKPIKKVAQIAEAVSIGDMDAEFEKLSNDEIGSLAEAFTRMKISLTMAMKRFRA</sequence>
<comment type="caution">
    <text evidence="10">The sequence shown here is derived from an EMBL/GenBank/DDBJ whole genome shotgun (WGS) entry which is preliminary data.</text>
</comment>
<evidence type="ECO:0000256" key="3">
    <source>
        <dbReference type="ARBA" id="ARBA00012438"/>
    </source>
</evidence>
<dbReference type="GO" id="GO:0007165">
    <property type="term" value="P:signal transduction"/>
    <property type="evidence" value="ECO:0007669"/>
    <property type="project" value="InterPro"/>
</dbReference>
<dbReference type="Proteomes" id="UP000667802">
    <property type="component" value="Unassembled WGS sequence"/>
</dbReference>
<dbReference type="AlphaFoldDB" id="A0AAP5I774"/>
<keyword evidence="8" id="KW-0812">Transmembrane</keyword>
<dbReference type="InterPro" id="IPR003660">
    <property type="entry name" value="HAMP_dom"/>
</dbReference>